<sequence length="341" mass="35399">MSISPKTQGGTVTSFLPLTTTYTAPASCSSIFQLEGPDLVAFDPAYALRVDSKVVCNPSAVTSWWLQALLGVNTADHTDIQLGPLVCPSGWQTLASSVSDKSSTFAFCCPQSYSLVGQSPGSANGNCVSMVSKGQVITYASTGINTNSWAITTTTLERASSVGAIAVQGWNVQAVMAPTPTSTPASTQTFVTSTNSALPGSSANGSQNSNLASTSSPSPTTTTIPDSSNSLSVGAQAGIGVGASLGLIGIAALIVALVLLSRRRRSEAEDKPELLTTELPYETKSQPPPSYGAAQQPFYEADHQTTARGFHELDSSHYRNELYAGQAPVELSSNNSPHIGR</sequence>
<feature type="compositionally biased region" description="Polar residues" evidence="1">
    <location>
        <begin position="188"/>
        <end position="205"/>
    </location>
</feature>
<reference evidence="4" key="3">
    <citation type="submission" date="2025-08" db="UniProtKB">
        <authorList>
            <consortium name="RefSeq"/>
        </authorList>
    </citation>
    <scope>IDENTIFICATION</scope>
    <source>
        <strain evidence="4">CBS 342.82</strain>
    </source>
</reference>
<name>A0A6J3MJ56_9PEZI</name>
<evidence type="ECO:0000256" key="2">
    <source>
        <dbReference type="SAM" id="Phobius"/>
    </source>
</evidence>
<gene>
    <name evidence="4" type="ORF">K489DRAFT_32124</name>
</gene>
<evidence type="ECO:0000256" key="1">
    <source>
        <dbReference type="SAM" id="MobiDB-lite"/>
    </source>
</evidence>
<feature type="region of interest" description="Disordered" evidence="1">
    <location>
        <begin position="179"/>
        <end position="228"/>
    </location>
</feature>
<evidence type="ECO:0000313" key="3">
    <source>
        <dbReference type="Proteomes" id="UP000504637"/>
    </source>
</evidence>
<keyword evidence="3" id="KW-1185">Reference proteome</keyword>
<protein>
    <recommendedName>
        <fullName evidence="5">Mid2 domain-containing protein</fullName>
    </recommendedName>
</protein>
<dbReference type="Proteomes" id="UP000504637">
    <property type="component" value="Unplaced"/>
</dbReference>
<feature type="compositionally biased region" description="Low complexity" evidence="1">
    <location>
        <begin position="206"/>
        <end position="228"/>
    </location>
</feature>
<dbReference type="OrthoDB" id="4497263at2759"/>
<accession>A0A6J3MJ56</accession>
<feature type="compositionally biased region" description="Basic and acidic residues" evidence="1">
    <location>
        <begin position="300"/>
        <end position="313"/>
    </location>
</feature>
<proteinExistence type="predicted"/>
<reference evidence="4" key="2">
    <citation type="submission" date="2020-04" db="EMBL/GenBank/DDBJ databases">
        <authorList>
            <consortium name="NCBI Genome Project"/>
        </authorList>
    </citation>
    <scope>NUCLEOTIDE SEQUENCE</scope>
    <source>
        <strain evidence="4">CBS 342.82</strain>
    </source>
</reference>
<dbReference type="AlphaFoldDB" id="A0A6J3MJ56"/>
<feature type="transmembrane region" description="Helical" evidence="2">
    <location>
        <begin position="237"/>
        <end position="260"/>
    </location>
</feature>
<keyword evidence="2" id="KW-0472">Membrane</keyword>
<dbReference type="RefSeq" id="XP_033464982.1">
    <property type="nucleotide sequence ID" value="XM_033601528.1"/>
</dbReference>
<dbReference type="GeneID" id="54359328"/>
<keyword evidence="2" id="KW-0812">Transmembrane</keyword>
<feature type="region of interest" description="Disordered" evidence="1">
    <location>
        <begin position="265"/>
        <end position="313"/>
    </location>
</feature>
<evidence type="ECO:0000313" key="4">
    <source>
        <dbReference type="RefSeq" id="XP_033464982.1"/>
    </source>
</evidence>
<keyword evidence="2" id="KW-1133">Transmembrane helix</keyword>
<organism evidence="4">
    <name type="scientific">Dissoconium aciculare CBS 342.82</name>
    <dbReference type="NCBI Taxonomy" id="1314786"/>
    <lineage>
        <taxon>Eukaryota</taxon>
        <taxon>Fungi</taxon>
        <taxon>Dikarya</taxon>
        <taxon>Ascomycota</taxon>
        <taxon>Pezizomycotina</taxon>
        <taxon>Dothideomycetes</taxon>
        <taxon>Dothideomycetidae</taxon>
        <taxon>Mycosphaerellales</taxon>
        <taxon>Dissoconiaceae</taxon>
        <taxon>Dissoconium</taxon>
    </lineage>
</organism>
<evidence type="ECO:0008006" key="5">
    <source>
        <dbReference type="Google" id="ProtNLM"/>
    </source>
</evidence>
<reference evidence="4" key="1">
    <citation type="submission" date="2020-01" db="EMBL/GenBank/DDBJ databases">
        <authorList>
            <consortium name="DOE Joint Genome Institute"/>
            <person name="Haridas S."/>
            <person name="Albert R."/>
            <person name="Binder M."/>
            <person name="Bloem J."/>
            <person name="Labutti K."/>
            <person name="Salamov A."/>
            <person name="Andreopoulos B."/>
            <person name="Baker S.E."/>
            <person name="Barry K."/>
            <person name="Bills G."/>
            <person name="Bluhm B.H."/>
            <person name="Cannon C."/>
            <person name="Castanera R."/>
            <person name="Culley D.E."/>
            <person name="Daum C."/>
            <person name="Ezra D."/>
            <person name="Gonzalez J.B."/>
            <person name="Henrissat B."/>
            <person name="Kuo A."/>
            <person name="Liang C."/>
            <person name="Lipzen A."/>
            <person name="Lutzoni F."/>
            <person name="Magnuson J."/>
            <person name="Mondo S."/>
            <person name="Nolan M."/>
            <person name="Ohm R."/>
            <person name="Pangilinan J."/>
            <person name="Park H.-J."/>
            <person name="Ramirez L."/>
            <person name="Alfaro M."/>
            <person name="Sun H."/>
            <person name="Tritt A."/>
            <person name="Yoshinaga Y."/>
            <person name="Zwiers L.-H."/>
            <person name="Turgeon B.G."/>
            <person name="Goodwin S.B."/>
            <person name="Spatafora J.W."/>
            <person name="Crous P.W."/>
            <person name="Grigoriev I.V."/>
        </authorList>
    </citation>
    <scope>NUCLEOTIDE SEQUENCE</scope>
    <source>
        <strain evidence="4">CBS 342.82</strain>
    </source>
</reference>